<gene>
    <name evidence="1" type="ORF">VPK24_10820</name>
</gene>
<dbReference type="Proteomes" id="UP001604335">
    <property type="component" value="Unassembled WGS sequence"/>
</dbReference>
<proteinExistence type="predicted"/>
<name>A0ABW7CAD3_9CYAN</name>
<keyword evidence="2" id="KW-1185">Reference proteome</keyword>
<sequence>MKILGAGLSKTGTSSLHAALQILGLYGLHFDRDRLNEILSGKVTQPNFRCYDDVDVVTDLPSAYFYRELAAAYPDSKIILTVRDVDAWWRSVEFHINHRFPVSPSLGIRAQLAQRWQLDRWLSQGPWPTDWQAGWQNFWQESASQQFRRDLRNCVYGSAIATEFLYKKKYLEHNDRVMAEIPPDRLLVMNIPAGDGWEKLCPFLGVPIPDQPFPHAYKTEHQAYKR</sequence>
<reference evidence="2" key="1">
    <citation type="journal article" date="2024" name="Algal Res.">
        <title>Biochemical, toxicological and genomic investigation of a high-biomass producing Limnothrix strain isolated from Italian shallow drinking water reservoir.</title>
        <authorList>
            <person name="Simonazzi M."/>
            <person name="Shishido T.K."/>
            <person name="Delbaje E."/>
            <person name="Wahlsten M."/>
            <person name="Fewer D.P."/>
            <person name="Sivonen K."/>
            <person name="Pezzolesi L."/>
            <person name="Pistocchi R."/>
        </authorList>
    </citation>
    <scope>NUCLEOTIDE SEQUENCE [LARGE SCALE GENOMIC DNA]</scope>
    <source>
        <strain evidence="2">LRLZ20PSL1</strain>
    </source>
</reference>
<comment type="caution">
    <text evidence="1">The sequence shown here is derived from an EMBL/GenBank/DDBJ whole genome shotgun (WGS) entry which is preliminary data.</text>
</comment>
<evidence type="ECO:0000313" key="2">
    <source>
        <dbReference type="Proteomes" id="UP001604335"/>
    </source>
</evidence>
<dbReference type="PANTHER" id="PTHR36978:SF4">
    <property type="entry name" value="P-LOOP CONTAINING NUCLEOSIDE TRIPHOSPHATE HYDROLASE PROTEIN"/>
    <property type="match status" value="1"/>
</dbReference>
<dbReference type="Gene3D" id="3.40.50.300">
    <property type="entry name" value="P-loop containing nucleotide triphosphate hydrolases"/>
    <property type="match status" value="1"/>
</dbReference>
<dbReference type="RefSeq" id="WP_393013098.1">
    <property type="nucleotide sequence ID" value="NZ_JAZAQF010000059.1"/>
</dbReference>
<dbReference type="InterPro" id="IPR027417">
    <property type="entry name" value="P-loop_NTPase"/>
</dbReference>
<organism evidence="1 2">
    <name type="scientific">Limnothrix redekei LRLZ20PSL1</name>
    <dbReference type="NCBI Taxonomy" id="3112953"/>
    <lineage>
        <taxon>Bacteria</taxon>
        <taxon>Bacillati</taxon>
        <taxon>Cyanobacteriota</taxon>
        <taxon>Cyanophyceae</taxon>
        <taxon>Pseudanabaenales</taxon>
        <taxon>Pseudanabaenaceae</taxon>
        <taxon>Limnothrix</taxon>
    </lineage>
</organism>
<evidence type="ECO:0000313" key="1">
    <source>
        <dbReference type="EMBL" id="MFG3818128.1"/>
    </source>
</evidence>
<dbReference type="Pfam" id="PF17784">
    <property type="entry name" value="Sulfotransfer_4"/>
    <property type="match status" value="1"/>
</dbReference>
<dbReference type="PANTHER" id="PTHR36978">
    <property type="entry name" value="P-LOOP CONTAINING NUCLEOTIDE TRIPHOSPHATE HYDROLASE"/>
    <property type="match status" value="1"/>
</dbReference>
<dbReference type="EMBL" id="JAZAQF010000059">
    <property type="protein sequence ID" value="MFG3818128.1"/>
    <property type="molecule type" value="Genomic_DNA"/>
</dbReference>
<dbReference type="InterPro" id="IPR040632">
    <property type="entry name" value="Sulfotransfer_4"/>
</dbReference>
<dbReference type="SUPFAM" id="SSF52540">
    <property type="entry name" value="P-loop containing nucleoside triphosphate hydrolases"/>
    <property type="match status" value="1"/>
</dbReference>
<accession>A0ABW7CAD3</accession>
<protein>
    <submittedName>
        <fullName evidence="1">Sulfotransferase</fullName>
    </submittedName>
</protein>